<gene>
    <name evidence="2" type="ORF">SNE25_11655</name>
</gene>
<proteinExistence type="predicted"/>
<organism evidence="2 3">
    <name type="scientific">Mucilaginibacter sabulilitoris</name>
    <dbReference type="NCBI Taxonomy" id="1173583"/>
    <lineage>
        <taxon>Bacteria</taxon>
        <taxon>Pseudomonadati</taxon>
        <taxon>Bacteroidota</taxon>
        <taxon>Sphingobacteriia</taxon>
        <taxon>Sphingobacteriales</taxon>
        <taxon>Sphingobacteriaceae</taxon>
        <taxon>Mucilaginibacter</taxon>
    </lineage>
</organism>
<protein>
    <submittedName>
        <fullName evidence="2">Sigma factor-like helix-turn-helix DNA-binding protein</fullName>
    </submittedName>
</protein>
<dbReference type="EMBL" id="CP139558">
    <property type="protein sequence ID" value="WPU96173.1"/>
    <property type="molecule type" value="Genomic_DNA"/>
</dbReference>
<reference evidence="2 3" key="1">
    <citation type="submission" date="2023-11" db="EMBL/GenBank/DDBJ databases">
        <title>Analysis of the Genomes of Mucilaginibacter gossypii cycad 4 and M. sabulilitoris SNA2: microbes with the potential for plant growth promotion.</title>
        <authorList>
            <person name="Hirsch A.M."/>
            <person name="Humm E."/>
            <person name="Rubbi M."/>
            <person name="Del Vecchio G."/>
            <person name="Ha S.M."/>
            <person name="Pellegrini M."/>
            <person name="Gunsalus R.P."/>
        </authorList>
    </citation>
    <scope>NUCLEOTIDE SEQUENCE [LARGE SCALE GENOMIC DNA]</scope>
    <source>
        <strain evidence="2 3">SNA2</strain>
    </source>
</reference>
<dbReference type="Pfam" id="PF08281">
    <property type="entry name" value="Sigma70_r4_2"/>
    <property type="match status" value="1"/>
</dbReference>
<evidence type="ECO:0000259" key="1">
    <source>
        <dbReference type="Pfam" id="PF08281"/>
    </source>
</evidence>
<dbReference type="InterPro" id="IPR036388">
    <property type="entry name" value="WH-like_DNA-bd_sf"/>
</dbReference>
<sequence>MTLQDTKKGVEKLIFQPRFAYLDFFSALIEYTPILPDLPEEQQSEALSLRQERLFIVLKQLDDSEKAIIALYLEELNYQQIAEITGINENYVGVKLNRIKNKIQKLLIK</sequence>
<evidence type="ECO:0000313" key="2">
    <source>
        <dbReference type="EMBL" id="WPU96173.1"/>
    </source>
</evidence>
<dbReference type="Gene3D" id="1.10.10.10">
    <property type="entry name" value="Winged helix-like DNA-binding domain superfamily/Winged helix DNA-binding domain"/>
    <property type="match status" value="1"/>
</dbReference>
<dbReference type="Proteomes" id="UP001324380">
    <property type="component" value="Chromosome"/>
</dbReference>
<dbReference type="RefSeq" id="WP_321565275.1">
    <property type="nucleotide sequence ID" value="NZ_CP139558.1"/>
</dbReference>
<dbReference type="InterPro" id="IPR013249">
    <property type="entry name" value="RNA_pol_sigma70_r4_t2"/>
</dbReference>
<name>A0ABZ0TVK8_9SPHI</name>
<feature type="domain" description="RNA polymerase sigma factor 70 region 4 type 2" evidence="1">
    <location>
        <begin position="58"/>
        <end position="102"/>
    </location>
</feature>
<dbReference type="SUPFAM" id="SSF88659">
    <property type="entry name" value="Sigma3 and sigma4 domains of RNA polymerase sigma factors"/>
    <property type="match status" value="1"/>
</dbReference>
<evidence type="ECO:0000313" key="3">
    <source>
        <dbReference type="Proteomes" id="UP001324380"/>
    </source>
</evidence>
<dbReference type="InterPro" id="IPR013324">
    <property type="entry name" value="RNA_pol_sigma_r3/r4-like"/>
</dbReference>
<keyword evidence="3" id="KW-1185">Reference proteome</keyword>
<accession>A0ABZ0TVK8</accession>